<dbReference type="STRING" id="763406.A0A1E3NJ07"/>
<evidence type="ECO:0000256" key="2">
    <source>
        <dbReference type="SAM" id="MobiDB-lite"/>
    </source>
</evidence>
<gene>
    <name evidence="6" type="ORF">PICMEDRAFT_17792</name>
</gene>
<evidence type="ECO:0000256" key="4">
    <source>
        <dbReference type="SAM" id="SignalP"/>
    </source>
</evidence>
<name>A0A1E3NJ07_9ASCO</name>
<dbReference type="GO" id="GO:0016020">
    <property type="term" value="C:membrane"/>
    <property type="evidence" value="ECO:0007669"/>
    <property type="project" value="InterPro"/>
</dbReference>
<organism evidence="6 7">
    <name type="scientific">Pichia membranifaciens NRRL Y-2026</name>
    <dbReference type="NCBI Taxonomy" id="763406"/>
    <lineage>
        <taxon>Eukaryota</taxon>
        <taxon>Fungi</taxon>
        <taxon>Dikarya</taxon>
        <taxon>Ascomycota</taxon>
        <taxon>Saccharomycotina</taxon>
        <taxon>Pichiomycetes</taxon>
        <taxon>Pichiales</taxon>
        <taxon>Pichiaceae</taxon>
        <taxon>Pichia</taxon>
    </lineage>
</organism>
<feature type="compositionally biased region" description="Low complexity" evidence="2">
    <location>
        <begin position="300"/>
        <end position="319"/>
    </location>
</feature>
<dbReference type="SUPFAM" id="SSF49899">
    <property type="entry name" value="Concanavalin A-like lectins/glucanases"/>
    <property type="match status" value="1"/>
</dbReference>
<dbReference type="GeneID" id="30178431"/>
<dbReference type="Pfam" id="PF03388">
    <property type="entry name" value="Lectin_leg-like"/>
    <property type="match status" value="1"/>
</dbReference>
<keyword evidence="3" id="KW-1133">Transmembrane helix</keyword>
<evidence type="ECO:0000313" key="6">
    <source>
        <dbReference type="EMBL" id="ODQ45333.1"/>
    </source>
</evidence>
<keyword evidence="1" id="KW-0175">Coiled coil</keyword>
<feature type="domain" description="L-type lectin-like" evidence="5">
    <location>
        <begin position="26"/>
        <end position="254"/>
    </location>
</feature>
<evidence type="ECO:0000259" key="5">
    <source>
        <dbReference type="PROSITE" id="PS51328"/>
    </source>
</evidence>
<evidence type="ECO:0000256" key="3">
    <source>
        <dbReference type="SAM" id="Phobius"/>
    </source>
</evidence>
<feature type="signal peptide" evidence="4">
    <location>
        <begin position="1"/>
        <end position="26"/>
    </location>
</feature>
<keyword evidence="3" id="KW-0812">Transmembrane</keyword>
<evidence type="ECO:0000256" key="1">
    <source>
        <dbReference type="SAM" id="Coils"/>
    </source>
</evidence>
<dbReference type="EMBL" id="KV454005">
    <property type="protein sequence ID" value="ODQ45333.1"/>
    <property type="molecule type" value="Genomic_DNA"/>
</dbReference>
<dbReference type="Proteomes" id="UP000094455">
    <property type="component" value="Unassembled WGS sequence"/>
</dbReference>
<feature type="transmembrane region" description="Helical" evidence="3">
    <location>
        <begin position="451"/>
        <end position="471"/>
    </location>
</feature>
<dbReference type="InterPro" id="IPR005052">
    <property type="entry name" value="Lectin_leg"/>
</dbReference>
<feature type="coiled-coil region" evidence="1">
    <location>
        <begin position="350"/>
        <end position="384"/>
    </location>
</feature>
<proteinExistence type="predicted"/>
<reference evidence="6 7" key="1">
    <citation type="journal article" date="2016" name="Proc. Natl. Acad. Sci. U.S.A.">
        <title>Comparative genomics of biotechnologically important yeasts.</title>
        <authorList>
            <person name="Riley R."/>
            <person name="Haridas S."/>
            <person name="Wolfe K.H."/>
            <person name="Lopes M.R."/>
            <person name="Hittinger C.T."/>
            <person name="Goeker M."/>
            <person name="Salamov A.A."/>
            <person name="Wisecaver J.H."/>
            <person name="Long T.M."/>
            <person name="Calvey C.H."/>
            <person name="Aerts A.L."/>
            <person name="Barry K.W."/>
            <person name="Choi C."/>
            <person name="Clum A."/>
            <person name="Coughlan A.Y."/>
            <person name="Deshpande S."/>
            <person name="Douglass A.P."/>
            <person name="Hanson S.J."/>
            <person name="Klenk H.-P."/>
            <person name="LaButti K.M."/>
            <person name="Lapidus A."/>
            <person name="Lindquist E.A."/>
            <person name="Lipzen A.M."/>
            <person name="Meier-Kolthoff J.P."/>
            <person name="Ohm R.A."/>
            <person name="Otillar R.P."/>
            <person name="Pangilinan J.L."/>
            <person name="Peng Y."/>
            <person name="Rokas A."/>
            <person name="Rosa C.A."/>
            <person name="Scheuner C."/>
            <person name="Sibirny A.A."/>
            <person name="Slot J.C."/>
            <person name="Stielow J.B."/>
            <person name="Sun H."/>
            <person name="Kurtzman C.P."/>
            <person name="Blackwell M."/>
            <person name="Grigoriev I.V."/>
            <person name="Jeffries T.W."/>
        </authorList>
    </citation>
    <scope>NUCLEOTIDE SEQUENCE [LARGE SCALE GENOMIC DNA]</scope>
    <source>
        <strain evidence="6 7">NRRL Y-2026</strain>
    </source>
</reference>
<dbReference type="RefSeq" id="XP_019016446.1">
    <property type="nucleotide sequence ID" value="XM_019161744.1"/>
</dbReference>
<protein>
    <recommendedName>
        <fullName evidence="5">L-type lectin-like domain-containing protein</fullName>
    </recommendedName>
</protein>
<feature type="region of interest" description="Disordered" evidence="2">
    <location>
        <begin position="297"/>
        <end position="323"/>
    </location>
</feature>
<dbReference type="Gene3D" id="2.60.120.200">
    <property type="match status" value="1"/>
</dbReference>
<feature type="chain" id="PRO_5009133394" description="L-type lectin-like domain-containing protein" evidence="4">
    <location>
        <begin position="27"/>
        <end position="483"/>
    </location>
</feature>
<dbReference type="AlphaFoldDB" id="A0A1E3NJ07"/>
<keyword evidence="7" id="KW-1185">Reference proteome</keyword>
<evidence type="ECO:0000313" key="7">
    <source>
        <dbReference type="Proteomes" id="UP000094455"/>
    </source>
</evidence>
<keyword evidence="3" id="KW-0472">Membrane</keyword>
<keyword evidence="4" id="KW-0732">Signal</keyword>
<dbReference type="InterPro" id="IPR013320">
    <property type="entry name" value="ConA-like_dom_sf"/>
</dbReference>
<dbReference type="PROSITE" id="PS51328">
    <property type="entry name" value="L_LECTIN_LIKE"/>
    <property type="match status" value="1"/>
</dbReference>
<accession>A0A1E3NJ07</accession>
<dbReference type="OrthoDB" id="10265193at2759"/>
<sequence length="483" mass="53169">MAMVGSISVLSLSLVLLIQFFTASSAAVGELAEFSLPNLVSISSIEELSSRWIRSGDTEYDEGRIVLTPKPKHIVSKDETGVQLGSIWSAHSPASQLDAFTIELTIRSLGSFGLTNAGLSLFLVDKGSASLGQSNFGGPVVYKGLQLLVNMDEKLGPVLRVYLNDGKSINLATDYLGAYRYEFQGSHVPLTMKVAYENKFLKVTCDNKLLFQTDKVNLSSLLSGDLKLGIAASSPKNLKFHEQFEILKLTSYDSATADMKDDNDETLVAKHADSLDSRDGTGAAKFLQQQQKLREKLATSKSGVDPGSSFSSPSSESSSTNEELEYVKTRLESIINLVQKNGQARLLEEFSQLSNTIEKMSQSLALLQDQFGTLNNKYNELSNMFKKQSDLLDNYDTTLRSFDKVMQNQLKSSDSLDSKLSTLSSYYSSSMRDNSTPDYSGADSISKLKSLIYMIFLPLLALVALVALWIHRLRNDIKHSKVL</sequence>